<name>A0A4Y2HMV7_ARAVE</name>
<evidence type="ECO:0000313" key="2">
    <source>
        <dbReference type="Proteomes" id="UP000499080"/>
    </source>
</evidence>
<organism evidence="1 2">
    <name type="scientific">Araneus ventricosus</name>
    <name type="common">Orbweaver spider</name>
    <name type="synonym">Epeira ventricosa</name>
    <dbReference type="NCBI Taxonomy" id="182803"/>
    <lineage>
        <taxon>Eukaryota</taxon>
        <taxon>Metazoa</taxon>
        <taxon>Ecdysozoa</taxon>
        <taxon>Arthropoda</taxon>
        <taxon>Chelicerata</taxon>
        <taxon>Arachnida</taxon>
        <taxon>Araneae</taxon>
        <taxon>Araneomorphae</taxon>
        <taxon>Entelegynae</taxon>
        <taxon>Araneoidea</taxon>
        <taxon>Araneidae</taxon>
        <taxon>Araneus</taxon>
    </lineage>
</organism>
<keyword evidence="2" id="KW-1185">Reference proteome</keyword>
<evidence type="ECO:0000313" key="1">
    <source>
        <dbReference type="EMBL" id="GBM66741.1"/>
    </source>
</evidence>
<dbReference type="AlphaFoldDB" id="A0A4Y2HMV7"/>
<dbReference type="Proteomes" id="UP000499080">
    <property type="component" value="Unassembled WGS sequence"/>
</dbReference>
<proteinExistence type="predicted"/>
<gene>
    <name evidence="1" type="ORF">AVEN_89454_1</name>
</gene>
<dbReference type="EMBL" id="BGPR01002042">
    <property type="protein sequence ID" value="GBM66741.1"/>
    <property type="molecule type" value="Genomic_DNA"/>
</dbReference>
<sequence>MHEDHLYSFLSPDWRDVPNYAEPESTILEPENSGYLYSIQMNPSLLRKMILVLLLSGENWRPSTTSLTLEKETIIEEVESWFCWELFQWLHND</sequence>
<reference evidence="1 2" key="1">
    <citation type="journal article" date="2019" name="Sci. Rep.">
        <title>Orb-weaving spider Araneus ventricosus genome elucidates the spidroin gene catalogue.</title>
        <authorList>
            <person name="Kono N."/>
            <person name="Nakamura H."/>
            <person name="Ohtoshi R."/>
            <person name="Moran D.A.P."/>
            <person name="Shinohara A."/>
            <person name="Yoshida Y."/>
            <person name="Fujiwara M."/>
            <person name="Mori M."/>
            <person name="Tomita M."/>
            <person name="Arakawa K."/>
        </authorList>
    </citation>
    <scope>NUCLEOTIDE SEQUENCE [LARGE SCALE GENOMIC DNA]</scope>
</reference>
<protein>
    <submittedName>
        <fullName evidence="1">Uncharacterized protein</fullName>
    </submittedName>
</protein>
<accession>A0A4Y2HMV7</accession>
<comment type="caution">
    <text evidence="1">The sequence shown here is derived from an EMBL/GenBank/DDBJ whole genome shotgun (WGS) entry which is preliminary data.</text>
</comment>